<dbReference type="Pfam" id="PF12937">
    <property type="entry name" value="F-box-like"/>
    <property type="match status" value="1"/>
</dbReference>
<dbReference type="PANTHER" id="PTHR13318:SF169">
    <property type="entry name" value="F-BOX AND LEUCINE-RICH REPEAT PROTEIN 9"/>
    <property type="match status" value="1"/>
</dbReference>
<accession>F7E2V4</accession>
<name>F7E2V4_MONDO</name>
<dbReference type="GO" id="GO:0031146">
    <property type="term" value="P:SCF-dependent proteasomal ubiquitin-dependent protein catabolic process"/>
    <property type="evidence" value="ECO:0000318"/>
    <property type="project" value="GO_Central"/>
</dbReference>
<organism evidence="5 6">
    <name type="scientific">Monodelphis domestica</name>
    <name type="common">Gray short-tailed opossum</name>
    <dbReference type="NCBI Taxonomy" id="13616"/>
    <lineage>
        <taxon>Eukaryota</taxon>
        <taxon>Metazoa</taxon>
        <taxon>Chordata</taxon>
        <taxon>Craniata</taxon>
        <taxon>Vertebrata</taxon>
        <taxon>Euteleostomi</taxon>
        <taxon>Mammalia</taxon>
        <taxon>Metatheria</taxon>
        <taxon>Didelphimorphia</taxon>
        <taxon>Didelphidae</taxon>
        <taxon>Monodelphis</taxon>
    </lineage>
</organism>
<dbReference type="InParanoid" id="F7E2V4"/>
<dbReference type="HOGENOM" id="CLU_026044_1_0_1"/>
<dbReference type="Pfam" id="PF25372">
    <property type="entry name" value="DUF7885"/>
    <property type="match status" value="1"/>
</dbReference>
<evidence type="ECO:0000256" key="2">
    <source>
        <dbReference type="ARBA" id="ARBA00022786"/>
    </source>
</evidence>
<dbReference type="AlphaFoldDB" id="F7E2V4"/>
<keyword evidence="6" id="KW-1185">Reference proteome</keyword>
<evidence type="ECO:0000259" key="4">
    <source>
        <dbReference type="Pfam" id="PF25372"/>
    </source>
</evidence>
<sequence length="614" mass="66603">MAELLPPEMLSYILSFLPLSDQKEASLVNRAWYYAAQNALRELDVRYNIPVASASLTSIKSLSRRHVSCVSLADVDSSSDCSDVLQSISYYLGPHLQSLSLGGGTLTQASFIGLVTSCPGLRVLDLSGCNSLFMSGMLLAQPEIVQKVRDALAGLRDLNLSNLRSLADASFNQLASCAPKLERLSLARCHIAFDPYISLPAQQDSSTVFSFRNLLHFLKERAGHLLALDLSGTGLNPMGLQALGQVVGLRLQELTLRSCRDISNEAVATLCRQQRGLTSLDLSGCSELADGALLAVSRGLQGLRHLRMEKLQRLTDAGFLALHRLQELRSLDIAECCLVNGRELVKALEFPKGPLPHLASLRLAYCSLLKDASVVSLAQGPLRSSLKLLDLSSCMSLTDSSLLAISANLPLLTILRLAWCKEITDSGLLGLVECGEELPPEPLAPHESPSQEAPNKQPRASLLMLRALQELDLTACNKLTDISLTKVLRFPYLKQLSLSLLPELTDTGLVAVAKGCPGLEHLALSHCNHLSDQGWAQAARCWPRLRHLNLSSCNQLTEETLVTIGKACRRLKVLDVSLCQGISMAAVERLQTQLPQVTCLHSRFVGGANLTVSL</sequence>
<reference evidence="5" key="3">
    <citation type="submission" date="2025-09" db="UniProtKB">
        <authorList>
            <consortium name="Ensembl"/>
        </authorList>
    </citation>
    <scope>IDENTIFICATION</scope>
</reference>
<dbReference type="GeneTree" id="ENSGT00940000160637"/>
<evidence type="ECO:0000313" key="5">
    <source>
        <dbReference type="Ensembl" id="ENSMODP00000003464.3"/>
    </source>
</evidence>
<dbReference type="OrthoDB" id="27842at2759"/>
<feature type="domain" description="F-box/LRR-repeat protein 15-like leucin rich repeat" evidence="4">
    <location>
        <begin position="291"/>
        <end position="431"/>
    </location>
</feature>
<dbReference type="Proteomes" id="UP000002280">
    <property type="component" value="Chromosome 1"/>
</dbReference>
<dbReference type="SMART" id="SM00367">
    <property type="entry name" value="LRR_CC"/>
    <property type="match status" value="13"/>
</dbReference>
<protein>
    <submittedName>
        <fullName evidence="5">Uncharacterized protein</fullName>
    </submittedName>
</protein>
<dbReference type="FunFam" id="3.80.10.10:FF:000647">
    <property type="entry name" value="Leucine-rich repeat-containing 29"/>
    <property type="match status" value="1"/>
</dbReference>
<dbReference type="InterPro" id="IPR036047">
    <property type="entry name" value="F-box-like_dom_sf"/>
</dbReference>
<dbReference type="GO" id="GO:0019005">
    <property type="term" value="C:SCF ubiquitin ligase complex"/>
    <property type="evidence" value="ECO:0000318"/>
    <property type="project" value="GO_Central"/>
</dbReference>
<dbReference type="PANTHER" id="PTHR13318">
    <property type="entry name" value="PARTNER OF PAIRED, ISOFORM B-RELATED"/>
    <property type="match status" value="1"/>
</dbReference>
<reference evidence="5" key="2">
    <citation type="submission" date="2025-08" db="UniProtKB">
        <authorList>
            <consortium name="Ensembl"/>
        </authorList>
    </citation>
    <scope>IDENTIFICATION</scope>
</reference>
<dbReference type="STRING" id="13616.ENSMODP00000003464"/>
<dbReference type="InterPro" id="IPR006553">
    <property type="entry name" value="Leu-rich_rpt_Cys-con_subtyp"/>
</dbReference>
<dbReference type="Bgee" id="ENSMODG00000006063">
    <property type="expression patterns" value="Expressed in spermatocyte and 14 other cell types or tissues"/>
</dbReference>
<dbReference type="InterPro" id="IPR001810">
    <property type="entry name" value="F-box_dom"/>
</dbReference>
<dbReference type="SUPFAM" id="SSF81383">
    <property type="entry name" value="F-box domain"/>
    <property type="match status" value="1"/>
</dbReference>
<evidence type="ECO:0000256" key="1">
    <source>
        <dbReference type="ARBA" id="ARBA00022614"/>
    </source>
</evidence>
<evidence type="ECO:0000259" key="3">
    <source>
        <dbReference type="Pfam" id="PF12937"/>
    </source>
</evidence>
<feature type="domain" description="F-box" evidence="3">
    <location>
        <begin position="4"/>
        <end position="38"/>
    </location>
</feature>
<proteinExistence type="predicted"/>
<evidence type="ECO:0000313" key="6">
    <source>
        <dbReference type="Proteomes" id="UP000002280"/>
    </source>
</evidence>
<dbReference type="InterPro" id="IPR032675">
    <property type="entry name" value="LRR_dom_sf"/>
</dbReference>
<dbReference type="OMA" id="SINLWYC"/>
<dbReference type="InterPro" id="IPR057207">
    <property type="entry name" value="FBXL15_LRR"/>
</dbReference>
<dbReference type="FunFam" id="3.80.10.10:FF:000471">
    <property type="entry name" value="Leucine rich repeat containing 29"/>
    <property type="match status" value="1"/>
</dbReference>
<dbReference type="GeneID" id="100020092"/>
<dbReference type="SUPFAM" id="SSF52047">
    <property type="entry name" value="RNI-like"/>
    <property type="match status" value="2"/>
</dbReference>
<keyword evidence="1" id="KW-0433">Leucine-rich repeat</keyword>
<reference evidence="5 6" key="1">
    <citation type="journal article" date="2007" name="Nature">
        <title>Genome of the marsupial Monodelphis domestica reveals innovation in non-coding sequences.</title>
        <authorList>
            <person name="Mikkelsen T.S."/>
            <person name="Wakefield M.J."/>
            <person name="Aken B."/>
            <person name="Amemiya C.T."/>
            <person name="Chang J.L."/>
            <person name="Duke S."/>
            <person name="Garber M."/>
            <person name="Gentles A.J."/>
            <person name="Goodstadt L."/>
            <person name="Heger A."/>
            <person name="Jurka J."/>
            <person name="Kamal M."/>
            <person name="Mauceli E."/>
            <person name="Searle S.M."/>
            <person name="Sharpe T."/>
            <person name="Baker M.L."/>
            <person name="Batzer M.A."/>
            <person name="Benos P.V."/>
            <person name="Belov K."/>
            <person name="Clamp M."/>
            <person name="Cook A."/>
            <person name="Cuff J."/>
            <person name="Das R."/>
            <person name="Davidow L."/>
            <person name="Deakin J.E."/>
            <person name="Fazzari M.J."/>
            <person name="Glass J.L."/>
            <person name="Grabherr M."/>
            <person name="Greally J.M."/>
            <person name="Gu W."/>
            <person name="Hore T.A."/>
            <person name="Huttley G.A."/>
            <person name="Kleber M."/>
            <person name="Jirtle R.L."/>
            <person name="Koina E."/>
            <person name="Lee J.T."/>
            <person name="Mahony S."/>
            <person name="Marra M.A."/>
            <person name="Miller R.D."/>
            <person name="Nicholls R.D."/>
            <person name="Oda M."/>
            <person name="Papenfuss A.T."/>
            <person name="Parra Z.E."/>
            <person name="Pollock D.D."/>
            <person name="Ray D.A."/>
            <person name="Schein J.E."/>
            <person name="Speed T.P."/>
            <person name="Thompson K."/>
            <person name="VandeBerg J.L."/>
            <person name="Wade C.M."/>
            <person name="Walker J.A."/>
            <person name="Waters P.D."/>
            <person name="Webber C."/>
            <person name="Weidman J.R."/>
            <person name="Xie X."/>
            <person name="Zody M.C."/>
            <person name="Baldwin J."/>
            <person name="Abdouelleil A."/>
            <person name="Abdulkadir J."/>
            <person name="Abebe A."/>
            <person name="Abera B."/>
            <person name="Abreu J."/>
            <person name="Acer S.C."/>
            <person name="Aftuck L."/>
            <person name="Alexander A."/>
            <person name="An P."/>
            <person name="Anderson E."/>
            <person name="Anderson S."/>
            <person name="Arachi H."/>
            <person name="Azer M."/>
            <person name="Bachantsang P."/>
            <person name="Barry A."/>
            <person name="Bayul T."/>
            <person name="Berlin A."/>
            <person name="Bessette D."/>
            <person name="Bloom T."/>
            <person name="Bloom T."/>
            <person name="Boguslavskiy L."/>
            <person name="Bonnet C."/>
            <person name="Boukhgalter B."/>
            <person name="Bourzgui I."/>
            <person name="Brown A."/>
            <person name="Cahill P."/>
            <person name="Channer S."/>
            <person name="Cheshatsang Y."/>
            <person name="Chuda L."/>
            <person name="Citroen M."/>
            <person name="Collymore A."/>
            <person name="Cooke P."/>
            <person name="Costello M."/>
            <person name="D'Aco K."/>
            <person name="Daza R."/>
            <person name="De Haan G."/>
            <person name="DeGray S."/>
            <person name="DeMaso C."/>
            <person name="Dhargay N."/>
            <person name="Dooley K."/>
            <person name="Dooley E."/>
            <person name="Doricent M."/>
            <person name="Dorje P."/>
            <person name="Dorjee K."/>
            <person name="Dupes A."/>
            <person name="Elong R."/>
            <person name="Falk J."/>
            <person name="Farina A."/>
            <person name="Faro S."/>
            <person name="Ferguson D."/>
            <person name="Fisher S."/>
            <person name="Foley C.D."/>
            <person name="Franke A."/>
            <person name="Friedrich D."/>
            <person name="Gadbois L."/>
            <person name="Gearin G."/>
            <person name="Gearin C.R."/>
            <person name="Giannoukos G."/>
            <person name="Goode T."/>
            <person name="Graham J."/>
            <person name="Grandbois E."/>
            <person name="Grewal S."/>
            <person name="Gyaltsen K."/>
            <person name="Hafez N."/>
            <person name="Hagos B."/>
            <person name="Hall J."/>
            <person name="Henson C."/>
            <person name="Hollinger A."/>
            <person name="Honan T."/>
            <person name="Huard M.D."/>
            <person name="Hughes L."/>
            <person name="Hurhula B."/>
            <person name="Husby M.E."/>
            <person name="Kamat A."/>
            <person name="Kanga B."/>
            <person name="Kashin S."/>
            <person name="Khazanovich D."/>
            <person name="Kisner P."/>
            <person name="Lance K."/>
            <person name="Lara M."/>
            <person name="Lee W."/>
            <person name="Lennon N."/>
            <person name="Letendre F."/>
            <person name="LeVine R."/>
            <person name="Lipovsky A."/>
            <person name="Liu X."/>
            <person name="Liu J."/>
            <person name="Liu S."/>
            <person name="Lokyitsang T."/>
            <person name="Lokyitsang Y."/>
            <person name="Lubonja R."/>
            <person name="Lui A."/>
            <person name="MacDonald P."/>
            <person name="Magnisalis V."/>
            <person name="Maru K."/>
            <person name="Matthews C."/>
            <person name="McCusker W."/>
            <person name="McDonough S."/>
            <person name="Mehta T."/>
            <person name="Meldrim J."/>
            <person name="Meneus L."/>
            <person name="Mihai O."/>
            <person name="Mihalev A."/>
            <person name="Mihova T."/>
            <person name="Mittelman R."/>
            <person name="Mlenga V."/>
            <person name="Montmayeur A."/>
            <person name="Mulrain L."/>
            <person name="Navidi A."/>
            <person name="Naylor J."/>
            <person name="Negash T."/>
            <person name="Nguyen T."/>
            <person name="Nguyen N."/>
            <person name="Nicol R."/>
            <person name="Norbu C."/>
            <person name="Norbu N."/>
            <person name="Novod N."/>
            <person name="O'Neill B."/>
            <person name="Osman S."/>
            <person name="Markiewicz E."/>
            <person name="Oyono O.L."/>
            <person name="Patti C."/>
            <person name="Phunkhang P."/>
            <person name="Pierre F."/>
            <person name="Priest M."/>
            <person name="Raghuraman S."/>
            <person name="Rege F."/>
            <person name="Reyes R."/>
            <person name="Rise C."/>
            <person name="Rogov P."/>
            <person name="Ross K."/>
            <person name="Ryan E."/>
            <person name="Settipalli S."/>
            <person name="Shea T."/>
            <person name="Sherpa N."/>
            <person name="Shi L."/>
            <person name="Shih D."/>
            <person name="Sparrow T."/>
            <person name="Spaulding J."/>
            <person name="Stalker J."/>
            <person name="Stange-Thomann N."/>
            <person name="Stavropoulos S."/>
            <person name="Stone C."/>
            <person name="Strader C."/>
            <person name="Tesfaye S."/>
            <person name="Thomson T."/>
            <person name="Thoulutsang Y."/>
            <person name="Thoulutsang D."/>
            <person name="Topham K."/>
            <person name="Topping I."/>
            <person name="Tsamla T."/>
            <person name="Vassiliev H."/>
            <person name="Vo A."/>
            <person name="Wangchuk T."/>
            <person name="Wangdi T."/>
            <person name="Weiand M."/>
            <person name="Wilkinson J."/>
            <person name="Wilson A."/>
            <person name="Yadav S."/>
            <person name="Young G."/>
            <person name="Yu Q."/>
            <person name="Zembek L."/>
            <person name="Zhong D."/>
            <person name="Zimmer A."/>
            <person name="Zwirko Z."/>
            <person name="Jaffe D.B."/>
            <person name="Alvarez P."/>
            <person name="Brockman W."/>
            <person name="Butler J."/>
            <person name="Chin C."/>
            <person name="Gnerre S."/>
            <person name="MacCallum I."/>
            <person name="Graves J.A."/>
            <person name="Ponting C.P."/>
            <person name="Breen M."/>
            <person name="Samollow P.B."/>
            <person name="Lander E.S."/>
            <person name="Lindblad-Toh K."/>
        </authorList>
    </citation>
    <scope>NUCLEOTIDE SEQUENCE [LARGE SCALE GENOMIC DNA]</scope>
</reference>
<dbReference type="Ensembl" id="ENSMODT00000003541.3">
    <property type="protein sequence ID" value="ENSMODP00000003464.3"/>
    <property type="gene ID" value="ENSMODG00000006063.4"/>
</dbReference>
<keyword evidence="2" id="KW-0833">Ubl conjugation pathway</keyword>
<dbReference type="eggNOG" id="KOG1947">
    <property type="taxonomic scope" value="Eukaryota"/>
</dbReference>
<dbReference type="Gene3D" id="3.80.10.10">
    <property type="entry name" value="Ribonuclease Inhibitor"/>
    <property type="match status" value="4"/>
</dbReference>